<dbReference type="InterPro" id="IPR050088">
    <property type="entry name" value="IspD/TarI_cytidylyltransf_bact"/>
</dbReference>
<dbReference type="PANTHER" id="PTHR32125">
    <property type="entry name" value="2-C-METHYL-D-ERYTHRITOL 4-PHOSPHATE CYTIDYLYLTRANSFERASE, CHLOROPLASTIC"/>
    <property type="match status" value="1"/>
</dbReference>
<evidence type="ECO:0000256" key="3">
    <source>
        <dbReference type="ARBA" id="ARBA00009789"/>
    </source>
</evidence>
<dbReference type="Pfam" id="PF01128">
    <property type="entry name" value="IspD"/>
    <property type="match status" value="1"/>
</dbReference>
<dbReference type="InterPro" id="IPR018294">
    <property type="entry name" value="ISPD_synthase_CS"/>
</dbReference>
<dbReference type="HAMAP" id="MF_00108">
    <property type="entry name" value="IspD"/>
    <property type="match status" value="1"/>
</dbReference>
<evidence type="ECO:0000256" key="4">
    <source>
        <dbReference type="ARBA" id="ARBA00022679"/>
    </source>
</evidence>
<comment type="function">
    <text evidence="7">Catalyzes the formation of 4-diphosphocytidyl-2-C-methyl-D-erythritol from CTP and 2-C-methyl-D-erythritol 4-phosphate (MEP).</text>
</comment>
<gene>
    <name evidence="7 8" type="primary">ispD</name>
    <name evidence="8" type="ORF">Dcar01_02513</name>
</gene>
<comment type="caution">
    <text evidence="8">The sequence shown here is derived from an EMBL/GenBank/DDBJ whole genome shotgun (WGS) entry which is preliminary data.</text>
</comment>
<reference evidence="8 9" key="1">
    <citation type="submission" date="2024-02" db="EMBL/GenBank/DDBJ databases">
        <title>Deinococcus carri NBRC 110142.</title>
        <authorList>
            <person name="Ichikawa N."/>
            <person name="Katano-Makiyama Y."/>
            <person name="Hidaka K."/>
        </authorList>
    </citation>
    <scope>NUCLEOTIDE SEQUENCE [LARGE SCALE GENOMIC DNA]</scope>
    <source>
        <strain evidence="8 9">NBRC 110142</strain>
    </source>
</reference>
<keyword evidence="9" id="KW-1185">Reference proteome</keyword>
<dbReference type="Proteomes" id="UP001401887">
    <property type="component" value="Unassembled WGS sequence"/>
</dbReference>
<comment type="similarity">
    <text evidence="3 7">Belongs to the IspD/TarI cytidylyltransferase family. IspD subfamily.</text>
</comment>
<dbReference type="Gene3D" id="3.90.550.10">
    <property type="entry name" value="Spore Coat Polysaccharide Biosynthesis Protein SpsA, Chain A"/>
    <property type="match status" value="1"/>
</dbReference>
<feature type="site" description="Positions MEP for the nucleophilic attack" evidence="7">
    <location>
        <position position="147"/>
    </location>
</feature>
<evidence type="ECO:0000256" key="1">
    <source>
        <dbReference type="ARBA" id="ARBA00001282"/>
    </source>
</evidence>
<evidence type="ECO:0000256" key="2">
    <source>
        <dbReference type="ARBA" id="ARBA00004787"/>
    </source>
</evidence>
<keyword evidence="4 7" id="KW-0808">Transferase</keyword>
<proteinExistence type="inferred from homology"/>
<dbReference type="SUPFAM" id="SSF53448">
    <property type="entry name" value="Nucleotide-diphospho-sugar transferases"/>
    <property type="match status" value="1"/>
</dbReference>
<keyword evidence="5 7" id="KW-0548">Nucleotidyltransferase</keyword>
<sequence>MTGICFLAGRTAALIPAAGSGTRLGLGPKAFVEVAGKSLLVRSVAALAPLVDEVLVALPEGSSLPEGLPARAILGGETRQDSVRRLLQATSADVVLVHDAARPFLPAHVVHALLEAIPETGAATVALPVADTLVRGEAGRWGGLVPRESLWAVQTPQGFRRELLLRAHAAARAEGFAATDDAGLVARLGLPVTLVPGDARLFKVTTPGDLALAQALARVWDAGTDDA</sequence>
<evidence type="ECO:0000256" key="5">
    <source>
        <dbReference type="ARBA" id="ARBA00022695"/>
    </source>
</evidence>
<dbReference type="InterPro" id="IPR001228">
    <property type="entry name" value="IspD"/>
</dbReference>
<dbReference type="InterPro" id="IPR034683">
    <property type="entry name" value="IspD/TarI"/>
</dbReference>
<dbReference type="RefSeq" id="WP_345465667.1">
    <property type="nucleotide sequence ID" value="NZ_BAABRP010000010.1"/>
</dbReference>
<name>A0ABP9WB44_9DEIO</name>
<keyword evidence="6 7" id="KW-0414">Isoprene biosynthesis</keyword>
<accession>A0ABP9WB44</accession>
<organism evidence="8 9">
    <name type="scientific">Deinococcus carri</name>
    <dbReference type="NCBI Taxonomy" id="1211323"/>
    <lineage>
        <taxon>Bacteria</taxon>
        <taxon>Thermotogati</taxon>
        <taxon>Deinococcota</taxon>
        <taxon>Deinococci</taxon>
        <taxon>Deinococcales</taxon>
        <taxon>Deinococcaceae</taxon>
        <taxon>Deinococcus</taxon>
    </lineage>
</organism>
<dbReference type="CDD" id="cd02516">
    <property type="entry name" value="CDP-ME_synthetase"/>
    <property type="match status" value="1"/>
</dbReference>
<evidence type="ECO:0000256" key="7">
    <source>
        <dbReference type="HAMAP-Rule" id="MF_00108"/>
    </source>
</evidence>
<dbReference type="PROSITE" id="PS01295">
    <property type="entry name" value="ISPD"/>
    <property type="match status" value="1"/>
</dbReference>
<dbReference type="EC" id="2.7.7.60" evidence="7"/>
<protein>
    <recommendedName>
        <fullName evidence="7">2-C-methyl-D-erythritol 4-phosphate cytidylyltransferase</fullName>
        <ecNumber evidence="7">2.7.7.60</ecNumber>
    </recommendedName>
    <alternativeName>
        <fullName evidence="7">4-diphosphocytidyl-2C-methyl-D-erythritol synthase</fullName>
    </alternativeName>
    <alternativeName>
        <fullName evidence="7">MEP cytidylyltransferase</fullName>
        <shortName evidence="7">MCT</shortName>
    </alternativeName>
</protein>
<comment type="catalytic activity">
    <reaction evidence="1 7">
        <text>2-C-methyl-D-erythritol 4-phosphate + CTP + H(+) = 4-CDP-2-C-methyl-D-erythritol + diphosphate</text>
        <dbReference type="Rhea" id="RHEA:13429"/>
        <dbReference type="ChEBI" id="CHEBI:15378"/>
        <dbReference type="ChEBI" id="CHEBI:33019"/>
        <dbReference type="ChEBI" id="CHEBI:37563"/>
        <dbReference type="ChEBI" id="CHEBI:57823"/>
        <dbReference type="ChEBI" id="CHEBI:58262"/>
        <dbReference type="EC" id="2.7.7.60"/>
    </reaction>
</comment>
<dbReference type="InterPro" id="IPR029044">
    <property type="entry name" value="Nucleotide-diphossugar_trans"/>
</dbReference>
<comment type="pathway">
    <text evidence="2 7">Isoprenoid biosynthesis; isopentenyl diphosphate biosynthesis via DXP pathway; isopentenyl diphosphate from 1-deoxy-D-xylulose 5-phosphate: step 2/6.</text>
</comment>
<evidence type="ECO:0000313" key="9">
    <source>
        <dbReference type="Proteomes" id="UP001401887"/>
    </source>
</evidence>
<dbReference type="EMBL" id="BAABRP010000010">
    <property type="protein sequence ID" value="GAA5513768.1"/>
    <property type="molecule type" value="Genomic_DNA"/>
</dbReference>
<dbReference type="GO" id="GO:0016779">
    <property type="term" value="F:nucleotidyltransferase activity"/>
    <property type="evidence" value="ECO:0007669"/>
    <property type="project" value="UniProtKB-KW"/>
</dbReference>
<feature type="site" description="Positions MEP for the nucleophilic attack" evidence="7">
    <location>
        <position position="203"/>
    </location>
</feature>
<evidence type="ECO:0000256" key="6">
    <source>
        <dbReference type="ARBA" id="ARBA00023229"/>
    </source>
</evidence>
<dbReference type="PANTHER" id="PTHR32125:SF4">
    <property type="entry name" value="2-C-METHYL-D-ERYTHRITOL 4-PHOSPHATE CYTIDYLYLTRANSFERASE, CHLOROPLASTIC"/>
    <property type="match status" value="1"/>
</dbReference>
<evidence type="ECO:0000313" key="8">
    <source>
        <dbReference type="EMBL" id="GAA5513768.1"/>
    </source>
</evidence>
<dbReference type="NCBIfam" id="TIGR00453">
    <property type="entry name" value="ispD"/>
    <property type="match status" value="1"/>
</dbReference>
<feature type="site" description="Transition state stabilizer" evidence="7">
    <location>
        <position position="23"/>
    </location>
</feature>
<feature type="site" description="Transition state stabilizer" evidence="7">
    <location>
        <position position="29"/>
    </location>
</feature>